<feature type="region of interest" description="Disordered" evidence="1">
    <location>
        <begin position="16"/>
        <end position="36"/>
    </location>
</feature>
<feature type="compositionally biased region" description="Basic and acidic residues" evidence="1">
    <location>
        <begin position="148"/>
        <end position="162"/>
    </location>
</feature>
<evidence type="ECO:0000313" key="2">
    <source>
        <dbReference type="EMBL" id="PWI77009.1"/>
    </source>
</evidence>
<evidence type="ECO:0000313" key="3">
    <source>
        <dbReference type="Proteomes" id="UP000245956"/>
    </source>
</evidence>
<comment type="caution">
    <text evidence="2">The sequence shown here is derived from an EMBL/GenBank/DDBJ whole genome shotgun (WGS) entry which is preliminary data.</text>
</comment>
<gene>
    <name evidence="2" type="ORF">PCL_04203</name>
</gene>
<evidence type="ECO:0000256" key="1">
    <source>
        <dbReference type="SAM" id="MobiDB-lite"/>
    </source>
</evidence>
<accession>A0A2U3ER88</accession>
<organism evidence="2 3">
    <name type="scientific">Purpureocillium lilacinum</name>
    <name type="common">Paecilomyces lilacinus</name>
    <dbReference type="NCBI Taxonomy" id="33203"/>
    <lineage>
        <taxon>Eukaryota</taxon>
        <taxon>Fungi</taxon>
        <taxon>Dikarya</taxon>
        <taxon>Ascomycota</taxon>
        <taxon>Pezizomycotina</taxon>
        <taxon>Sordariomycetes</taxon>
        <taxon>Hypocreomycetidae</taxon>
        <taxon>Hypocreales</taxon>
        <taxon>Ophiocordycipitaceae</taxon>
        <taxon>Purpureocillium</taxon>
    </lineage>
</organism>
<name>A0A2U3ER88_PURLI</name>
<protein>
    <submittedName>
        <fullName evidence="2">Uncharacterized protein</fullName>
    </submittedName>
</protein>
<dbReference type="AlphaFoldDB" id="A0A2U3ER88"/>
<sequence>MAAATSFVIAQQTARPYQPPFQSSQKAAADTGEPMEGQTLLQPNAASEDLLIARFACFASIQRAIFTLEETGITAFSDMAMSYDIELVRRAVGVEQEPPTVIFPTLRPRAKLSIVDEPGIFERLLGLLGIHERRTGETRVNGRPGKVQAREEGPSVEEPHDF</sequence>
<dbReference type="Proteomes" id="UP000245956">
    <property type="component" value="Unassembled WGS sequence"/>
</dbReference>
<dbReference type="EMBL" id="LCWV01000001">
    <property type="protein sequence ID" value="PWI77009.1"/>
    <property type="molecule type" value="Genomic_DNA"/>
</dbReference>
<feature type="compositionally biased region" description="Polar residues" evidence="1">
    <location>
        <begin position="16"/>
        <end position="26"/>
    </location>
</feature>
<reference evidence="2 3" key="1">
    <citation type="journal article" date="2016" name="Front. Microbiol.">
        <title>Genome and transcriptome sequences reveal the specific parasitism of the nematophagous Purpureocillium lilacinum 36-1.</title>
        <authorList>
            <person name="Xie J."/>
            <person name="Li S."/>
            <person name="Mo C."/>
            <person name="Xiao X."/>
            <person name="Peng D."/>
            <person name="Wang G."/>
            <person name="Xiao Y."/>
        </authorList>
    </citation>
    <scope>NUCLEOTIDE SEQUENCE [LARGE SCALE GENOMIC DNA]</scope>
    <source>
        <strain evidence="2 3">36-1</strain>
    </source>
</reference>
<proteinExistence type="predicted"/>
<feature type="region of interest" description="Disordered" evidence="1">
    <location>
        <begin position="136"/>
        <end position="162"/>
    </location>
</feature>